<sequence>MFGDTKAFSSFSVDDLAKAKEFYGGTLGLRVSDSEFGVVFLHPANGDSRIMVYPKDNHAPANFTVLNFPVDDIDQAVDALTARGVRFERYDGFKQDEKGIVRDEMGPGIAWFTDPAGNIIAVLQES</sequence>
<dbReference type="EMBL" id="BSDI01000011">
    <property type="protein sequence ID" value="GLH97553.1"/>
    <property type="molecule type" value="Genomic_DNA"/>
</dbReference>
<protein>
    <recommendedName>
        <fullName evidence="1">VOC domain-containing protein</fullName>
    </recommendedName>
</protein>
<dbReference type="RefSeq" id="WP_281895547.1">
    <property type="nucleotide sequence ID" value="NZ_BSDI01000011.1"/>
</dbReference>
<dbReference type="SUPFAM" id="SSF54593">
    <property type="entry name" value="Glyoxalase/Bleomycin resistance protein/Dihydroxybiphenyl dioxygenase"/>
    <property type="match status" value="1"/>
</dbReference>
<reference evidence="2" key="1">
    <citation type="submission" date="2022-12" db="EMBL/GenBank/DDBJ databases">
        <title>New Phytohabitans aurantiacus sp. RD004123 nov., an actinomycete isolated from soil.</title>
        <authorList>
            <person name="Triningsih D.W."/>
            <person name="Harunari E."/>
            <person name="Igarashi Y."/>
        </authorList>
    </citation>
    <scope>NUCLEOTIDE SEQUENCE</scope>
    <source>
        <strain evidence="2">RD004123</strain>
    </source>
</reference>
<gene>
    <name evidence="2" type="ORF">Pa4123_28280</name>
</gene>
<comment type="caution">
    <text evidence="2">The sequence shown here is derived from an EMBL/GenBank/DDBJ whole genome shotgun (WGS) entry which is preliminary data.</text>
</comment>
<evidence type="ECO:0000313" key="3">
    <source>
        <dbReference type="Proteomes" id="UP001144280"/>
    </source>
</evidence>
<dbReference type="InterPro" id="IPR004360">
    <property type="entry name" value="Glyas_Fos-R_dOase_dom"/>
</dbReference>
<dbReference type="InterPro" id="IPR029068">
    <property type="entry name" value="Glyas_Bleomycin-R_OHBP_Dase"/>
</dbReference>
<organism evidence="2 3">
    <name type="scientific">Phytohabitans aurantiacus</name>
    <dbReference type="NCBI Taxonomy" id="3016789"/>
    <lineage>
        <taxon>Bacteria</taxon>
        <taxon>Bacillati</taxon>
        <taxon>Actinomycetota</taxon>
        <taxon>Actinomycetes</taxon>
        <taxon>Micromonosporales</taxon>
        <taxon>Micromonosporaceae</taxon>
    </lineage>
</organism>
<evidence type="ECO:0000313" key="2">
    <source>
        <dbReference type="EMBL" id="GLH97553.1"/>
    </source>
</evidence>
<name>A0ABQ5QSG7_9ACTN</name>
<keyword evidence="3" id="KW-1185">Reference proteome</keyword>
<proteinExistence type="predicted"/>
<dbReference type="InterPro" id="IPR037523">
    <property type="entry name" value="VOC_core"/>
</dbReference>
<dbReference type="Gene3D" id="3.10.180.10">
    <property type="entry name" value="2,3-Dihydroxybiphenyl 1,2-Dioxygenase, domain 1"/>
    <property type="match status" value="1"/>
</dbReference>
<evidence type="ECO:0000259" key="1">
    <source>
        <dbReference type="PROSITE" id="PS51819"/>
    </source>
</evidence>
<dbReference type="PROSITE" id="PS51819">
    <property type="entry name" value="VOC"/>
    <property type="match status" value="1"/>
</dbReference>
<dbReference type="Pfam" id="PF00903">
    <property type="entry name" value="Glyoxalase"/>
    <property type="match status" value="1"/>
</dbReference>
<dbReference type="Proteomes" id="UP001144280">
    <property type="component" value="Unassembled WGS sequence"/>
</dbReference>
<feature type="domain" description="VOC" evidence="1">
    <location>
        <begin position="5"/>
        <end position="125"/>
    </location>
</feature>
<accession>A0ABQ5QSG7</accession>